<dbReference type="Gene3D" id="1.10.285.20">
    <property type="entry name" value="Uncharacterised protein PF01937, DUF89, domain 2"/>
    <property type="match status" value="1"/>
</dbReference>
<comment type="caution">
    <text evidence="2">The sequence shown here is derived from an EMBL/GenBank/DDBJ whole genome shotgun (WGS) entry which is preliminary data.</text>
</comment>
<proteinExistence type="predicted"/>
<dbReference type="PIRSF" id="PIRSF006593">
    <property type="entry name" value="UCP006593"/>
    <property type="match status" value="1"/>
</dbReference>
<organism evidence="2 3">
    <name type="scientific">Desulfoprunum benzoelyticum</name>
    <dbReference type="NCBI Taxonomy" id="1506996"/>
    <lineage>
        <taxon>Bacteria</taxon>
        <taxon>Pseudomonadati</taxon>
        <taxon>Thermodesulfobacteriota</taxon>
        <taxon>Desulfobulbia</taxon>
        <taxon>Desulfobulbales</taxon>
        <taxon>Desulfobulbaceae</taxon>
        <taxon>Desulfoprunum</taxon>
    </lineage>
</organism>
<dbReference type="SUPFAM" id="SSF111321">
    <property type="entry name" value="AF1104-like"/>
    <property type="match status" value="1"/>
</dbReference>
<dbReference type="Proteomes" id="UP000539642">
    <property type="component" value="Unassembled WGS sequence"/>
</dbReference>
<dbReference type="InterPro" id="IPR036075">
    <property type="entry name" value="ARMT-1-like_metal-bd_sf"/>
</dbReference>
<dbReference type="InterPro" id="IPR002791">
    <property type="entry name" value="ARMT1-like_metal-bd"/>
</dbReference>
<evidence type="ECO:0000313" key="3">
    <source>
        <dbReference type="Proteomes" id="UP000539642"/>
    </source>
</evidence>
<accession>A0A840UUN7</accession>
<dbReference type="RefSeq" id="WP_183352283.1">
    <property type="nucleotide sequence ID" value="NZ_JACHEO010000027.1"/>
</dbReference>
<sequence length="300" mass="32867">MKTHSDCLSCYLRQALQVAKICSDRAADHRAVVDAIDALLPDIDLQQTPPANAIRIYGRIAAVTGCPDPYRQIKRQSNAEARHLLPLIREEVRRSAVPLVAAVRFAIAGNSIDYGAFAAVDAEAAFARCRSAVLAVDHLDLLLDRICRLQNGSRVLYLADNCGEIVYDQLVLECLQERGLDLTVAVRGGPIINDASLEDALECGLDRYARLISSGVACPGTSLAHCSDELLDHFDRADLVISKGQGNFETLSEVHRDIFFLLMVKCRVAACHLADLTGIDQRLLPGEGEMVVYYSPQHEL</sequence>
<evidence type="ECO:0000313" key="2">
    <source>
        <dbReference type="EMBL" id="MBB5349492.1"/>
    </source>
</evidence>
<keyword evidence="3" id="KW-1185">Reference proteome</keyword>
<gene>
    <name evidence="2" type="ORF">HNQ81_003247</name>
</gene>
<dbReference type="Gene3D" id="3.40.50.10880">
    <property type="entry name" value="Uncharacterised protein PF01937, DUF89, domain 3"/>
    <property type="match status" value="1"/>
</dbReference>
<dbReference type="InterPro" id="IPR014444">
    <property type="entry name" value="PH1575-like"/>
</dbReference>
<protein>
    <recommendedName>
        <fullName evidence="1">Damage-control phosphatase ARMT1-like metal-binding domain-containing protein</fullName>
    </recommendedName>
</protein>
<name>A0A840UUN7_9BACT</name>
<dbReference type="EMBL" id="JACHEO010000027">
    <property type="protein sequence ID" value="MBB5349492.1"/>
    <property type="molecule type" value="Genomic_DNA"/>
</dbReference>
<dbReference type="AlphaFoldDB" id="A0A840UUN7"/>
<feature type="domain" description="Damage-control phosphatase ARMT1-like metal-binding" evidence="1">
    <location>
        <begin position="3"/>
        <end position="273"/>
    </location>
</feature>
<dbReference type="Pfam" id="PF01937">
    <property type="entry name" value="ARMT1-like_dom"/>
    <property type="match status" value="1"/>
</dbReference>
<evidence type="ECO:0000259" key="1">
    <source>
        <dbReference type="Pfam" id="PF01937"/>
    </source>
</evidence>
<reference evidence="2 3" key="1">
    <citation type="submission" date="2020-08" db="EMBL/GenBank/DDBJ databases">
        <title>Genomic Encyclopedia of Type Strains, Phase IV (KMG-IV): sequencing the most valuable type-strain genomes for metagenomic binning, comparative biology and taxonomic classification.</title>
        <authorList>
            <person name="Goeker M."/>
        </authorList>
    </citation>
    <scope>NUCLEOTIDE SEQUENCE [LARGE SCALE GENOMIC DNA]</scope>
    <source>
        <strain evidence="2 3">DSM 28570</strain>
    </source>
</reference>